<evidence type="ECO:0000256" key="4">
    <source>
        <dbReference type="ARBA" id="ARBA00022643"/>
    </source>
</evidence>
<keyword evidence="2" id="KW-0597">Phosphoprotein</keyword>
<dbReference type="Proteomes" id="UP000198718">
    <property type="component" value="Unassembled WGS sequence"/>
</dbReference>
<evidence type="ECO:0000259" key="6">
    <source>
        <dbReference type="SMART" id="SM00900"/>
    </source>
</evidence>
<dbReference type="Pfam" id="PF04205">
    <property type="entry name" value="FMN_bind"/>
    <property type="match status" value="1"/>
</dbReference>
<dbReference type="GO" id="GO:0010181">
    <property type="term" value="F:FMN binding"/>
    <property type="evidence" value="ECO:0007669"/>
    <property type="project" value="InterPro"/>
</dbReference>
<dbReference type="RefSeq" id="WP_090550870.1">
    <property type="nucleotide sequence ID" value="NZ_FNFP01000001.1"/>
</dbReference>
<dbReference type="GO" id="GO:0022900">
    <property type="term" value="P:electron transport chain"/>
    <property type="evidence" value="ECO:0007669"/>
    <property type="project" value="InterPro"/>
</dbReference>
<sequence length="167" mass="18889">MIIGISILGCSIGSRDKVPLEVQAHIEETNEVRILNKHTTTNIQGVYYVGKIFGEKTILQWVEKEGFNGKIQLLVTVDVEEDRVLKVEVLDHQETDSYGGYITEDWFLDRFIGKDPQYQLVAAKVTAKNPEDISIVTGATITSEAVINAVNDAMENYLRIKKEEFKR</sequence>
<name>A0A1G8ZMZ4_9FIRM</name>
<evidence type="ECO:0000256" key="5">
    <source>
        <dbReference type="ARBA" id="ARBA00022982"/>
    </source>
</evidence>
<keyword evidence="8" id="KW-1185">Reference proteome</keyword>
<gene>
    <name evidence="7" type="ORF">SAMN05660472_00910</name>
</gene>
<evidence type="ECO:0000256" key="2">
    <source>
        <dbReference type="ARBA" id="ARBA00022553"/>
    </source>
</evidence>
<keyword evidence="4" id="KW-0288">FMN</keyword>
<dbReference type="GO" id="GO:0005886">
    <property type="term" value="C:plasma membrane"/>
    <property type="evidence" value="ECO:0007669"/>
    <property type="project" value="InterPro"/>
</dbReference>
<keyword evidence="1" id="KW-0813">Transport</keyword>
<evidence type="ECO:0000256" key="1">
    <source>
        <dbReference type="ARBA" id="ARBA00022448"/>
    </source>
</evidence>
<keyword evidence="5" id="KW-0249">Electron transport</keyword>
<reference evidence="7 8" key="1">
    <citation type="submission" date="2016-10" db="EMBL/GenBank/DDBJ databases">
        <authorList>
            <person name="de Groot N.N."/>
        </authorList>
    </citation>
    <scope>NUCLEOTIDE SEQUENCE [LARGE SCALE GENOMIC DNA]</scope>
    <source>
        <strain evidence="7 8">DSM 18346</strain>
    </source>
</reference>
<evidence type="ECO:0000256" key="3">
    <source>
        <dbReference type="ARBA" id="ARBA00022630"/>
    </source>
</evidence>
<dbReference type="InterPro" id="IPR010209">
    <property type="entry name" value="Ion_transpt_RnfG/RsxG"/>
</dbReference>
<feature type="domain" description="FMN-binding" evidence="6">
    <location>
        <begin position="66"/>
        <end position="157"/>
    </location>
</feature>
<dbReference type="AlphaFoldDB" id="A0A1G8ZMZ4"/>
<protein>
    <submittedName>
        <fullName evidence="7">FMN-binding domain-containing protein</fullName>
    </submittedName>
</protein>
<accession>A0A1G8ZMZ4</accession>
<dbReference type="InterPro" id="IPR007329">
    <property type="entry name" value="FMN-bd"/>
</dbReference>
<dbReference type="EMBL" id="FNFP01000001">
    <property type="protein sequence ID" value="SDK16373.1"/>
    <property type="molecule type" value="Genomic_DNA"/>
</dbReference>
<dbReference type="GO" id="GO:0009055">
    <property type="term" value="F:electron transfer activity"/>
    <property type="evidence" value="ECO:0007669"/>
    <property type="project" value="InterPro"/>
</dbReference>
<dbReference type="OrthoDB" id="9794010at2"/>
<proteinExistence type="predicted"/>
<dbReference type="STRING" id="393762.SAMN05660472_00910"/>
<dbReference type="PANTHER" id="PTHR36118">
    <property type="entry name" value="ION-TRANSLOCATING OXIDOREDUCTASE COMPLEX SUBUNIT G"/>
    <property type="match status" value="1"/>
</dbReference>
<keyword evidence="3" id="KW-0285">Flavoprotein</keyword>
<organism evidence="7 8">
    <name type="scientific">Natronincola ferrireducens</name>
    <dbReference type="NCBI Taxonomy" id="393762"/>
    <lineage>
        <taxon>Bacteria</taxon>
        <taxon>Bacillati</taxon>
        <taxon>Bacillota</taxon>
        <taxon>Clostridia</taxon>
        <taxon>Peptostreptococcales</taxon>
        <taxon>Natronincolaceae</taxon>
        <taxon>Natronincola</taxon>
    </lineage>
</organism>
<dbReference type="PANTHER" id="PTHR36118:SF1">
    <property type="entry name" value="ION-TRANSLOCATING OXIDOREDUCTASE COMPLEX SUBUNIT G"/>
    <property type="match status" value="1"/>
</dbReference>
<evidence type="ECO:0000313" key="7">
    <source>
        <dbReference type="EMBL" id="SDK16373.1"/>
    </source>
</evidence>
<dbReference type="Gene3D" id="3.90.1010.20">
    <property type="match status" value="1"/>
</dbReference>
<dbReference type="SMART" id="SM00900">
    <property type="entry name" value="FMN_bind"/>
    <property type="match status" value="1"/>
</dbReference>
<evidence type="ECO:0000313" key="8">
    <source>
        <dbReference type="Proteomes" id="UP000198718"/>
    </source>
</evidence>